<protein>
    <recommendedName>
        <fullName evidence="6">HTH-type transcriptional regulatory protein TyrR</fullName>
    </recommendedName>
</protein>
<feature type="domain" description="PAS" evidence="9">
    <location>
        <begin position="115"/>
        <end position="168"/>
    </location>
</feature>
<evidence type="ECO:0000313" key="11">
    <source>
        <dbReference type="EMBL" id="TGE37720.1"/>
    </source>
</evidence>
<feature type="coiled-coil region" evidence="7">
    <location>
        <begin position="225"/>
        <end position="252"/>
    </location>
</feature>
<evidence type="ECO:0000256" key="2">
    <source>
        <dbReference type="ARBA" id="ARBA00022797"/>
    </source>
</evidence>
<dbReference type="Pfam" id="PF13426">
    <property type="entry name" value="PAS_9"/>
    <property type="match status" value="1"/>
</dbReference>
<evidence type="ECO:0000256" key="3">
    <source>
        <dbReference type="ARBA" id="ARBA00022840"/>
    </source>
</evidence>
<dbReference type="Gene3D" id="3.30.450.20">
    <property type="entry name" value="PAS domain"/>
    <property type="match status" value="2"/>
</dbReference>
<dbReference type="CDD" id="cd00130">
    <property type="entry name" value="PAS"/>
    <property type="match status" value="2"/>
</dbReference>
<dbReference type="Proteomes" id="UP000298460">
    <property type="component" value="Unassembled WGS sequence"/>
</dbReference>
<dbReference type="PROSITE" id="PS00688">
    <property type="entry name" value="SIGMA54_INTERACT_3"/>
    <property type="match status" value="1"/>
</dbReference>
<dbReference type="Gene3D" id="1.10.10.60">
    <property type="entry name" value="Homeodomain-like"/>
    <property type="match status" value="1"/>
</dbReference>
<feature type="domain" description="PAC" evidence="10">
    <location>
        <begin position="182"/>
        <end position="234"/>
    </location>
</feature>
<dbReference type="GO" id="GO:0005524">
    <property type="term" value="F:ATP binding"/>
    <property type="evidence" value="ECO:0007669"/>
    <property type="project" value="UniProtKB-KW"/>
</dbReference>
<dbReference type="EMBL" id="SPQQ01000004">
    <property type="protein sequence ID" value="TGE37720.1"/>
    <property type="molecule type" value="Genomic_DNA"/>
</dbReference>
<dbReference type="SUPFAM" id="SSF55785">
    <property type="entry name" value="PYP-like sensor domain (PAS domain)"/>
    <property type="match status" value="2"/>
</dbReference>
<keyword evidence="3" id="KW-0067">ATP-binding</keyword>
<dbReference type="SUPFAM" id="SSF52540">
    <property type="entry name" value="P-loop containing nucleoside triphosphate hydrolases"/>
    <property type="match status" value="1"/>
</dbReference>
<dbReference type="InterPro" id="IPR058031">
    <property type="entry name" value="AAA_lid_NorR"/>
</dbReference>
<evidence type="ECO:0000259" key="10">
    <source>
        <dbReference type="PROSITE" id="PS50113"/>
    </source>
</evidence>
<dbReference type="InterPro" id="IPR030828">
    <property type="entry name" value="HTH_TyrR"/>
</dbReference>
<dbReference type="NCBIfam" id="TIGR00229">
    <property type="entry name" value="sensory_box"/>
    <property type="match status" value="1"/>
</dbReference>
<keyword evidence="1" id="KW-0547">Nucleotide-binding</keyword>
<keyword evidence="7" id="KW-0175">Coiled coil</keyword>
<dbReference type="InterPro" id="IPR035965">
    <property type="entry name" value="PAS-like_dom_sf"/>
</dbReference>
<sequence>MQFEAGFQEIYHGVLMVDSNGYIVGCNKAAKELLGINGHVVGEMAKEVLPDSAMYEVLETGIPVINNKVDIGGRVILSNHKPILEGNKITGVVTSFQDITDLDAVAQELEVTKELNKELEAVFNSSYDEIFVTDGAGFTLRVNKASERFYGMKAEELIGKHVSKLEDLGLFSPSITPQVLRTKKRTTLIQSTKSGKKIIVTANPVFDEKGKIIRVVTNSRDITELSNLRQRLEDTEKLIDNYRTEIVKLRKERVYTSEIISKSAIMQKILILAAKVAAVDSTVLIEGESGVGKGVVALNIHQLSKRSEYPFITINCGAIPENLMESELFGYEGGSFTGAKKEGKKGLFEIASSGTIFLDEISELPLNLQVKLLQVIQDKRLRRVGGNDYIDVNARILAATNRNMSRLVKERKFREDLYYRLNVVPLNVPPLRHRKEDIPVLVEHFLEAFLEKYEIHKKIAPETLELLINYNWPGNVRELENLVERVVVTVDALVVLPMHLPDYILHADGSSAKVFILDICPLKIATDELERQLLNKALIKFQNTYKMADALEVNQSTIVRKMHRHGIFKDSIQLPINELDIN</sequence>
<dbReference type="RefSeq" id="WP_135547505.1">
    <property type="nucleotide sequence ID" value="NZ_SPQQ01000004.1"/>
</dbReference>
<dbReference type="Pfam" id="PF18024">
    <property type="entry name" value="HTH_50"/>
    <property type="match status" value="1"/>
</dbReference>
<dbReference type="SUPFAM" id="SSF46689">
    <property type="entry name" value="Homeodomain-like"/>
    <property type="match status" value="1"/>
</dbReference>
<dbReference type="AlphaFoldDB" id="A0A4Z0R4H9"/>
<organism evidence="11 12">
    <name type="scientific">Desulfosporosinus fructosivorans</name>
    <dbReference type="NCBI Taxonomy" id="2018669"/>
    <lineage>
        <taxon>Bacteria</taxon>
        <taxon>Bacillati</taxon>
        <taxon>Bacillota</taxon>
        <taxon>Clostridia</taxon>
        <taxon>Eubacteriales</taxon>
        <taxon>Desulfitobacteriaceae</taxon>
        <taxon>Desulfosporosinus</taxon>
    </lineage>
</organism>
<dbReference type="SMART" id="SM00091">
    <property type="entry name" value="PAS"/>
    <property type="match status" value="2"/>
</dbReference>
<gene>
    <name evidence="11" type="ORF">E4K67_13450</name>
</gene>
<dbReference type="Gene3D" id="3.40.50.300">
    <property type="entry name" value="P-loop containing nucleotide triphosphate hydrolases"/>
    <property type="match status" value="1"/>
</dbReference>
<dbReference type="PROSITE" id="PS00675">
    <property type="entry name" value="SIGMA54_INTERACT_1"/>
    <property type="match status" value="1"/>
</dbReference>
<name>A0A4Z0R4H9_9FIRM</name>
<dbReference type="PROSITE" id="PS50045">
    <property type="entry name" value="SIGMA54_INTERACT_4"/>
    <property type="match status" value="1"/>
</dbReference>
<dbReference type="GO" id="GO:0006355">
    <property type="term" value="P:regulation of DNA-templated transcription"/>
    <property type="evidence" value="ECO:0007669"/>
    <property type="project" value="InterPro"/>
</dbReference>
<dbReference type="PANTHER" id="PTHR32071:SF57">
    <property type="entry name" value="C4-DICARBOXYLATE TRANSPORT TRANSCRIPTIONAL REGULATORY PROTEIN DCTD"/>
    <property type="match status" value="1"/>
</dbReference>
<comment type="caution">
    <text evidence="11">The sequence shown here is derived from an EMBL/GenBank/DDBJ whole genome shotgun (WGS) entry which is preliminary data.</text>
</comment>
<evidence type="ECO:0000313" key="12">
    <source>
        <dbReference type="Proteomes" id="UP000298460"/>
    </source>
</evidence>
<dbReference type="InterPro" id="IPR025662">
    <property type="entry name" value="Sigma_54_int_dom_ATP-bd_1"/>
</dbReference>
<reference evidence="11 12" key="1">
    <citation type="submission" date="2019-03" db="EMBL/GenBank/DDBJ databases">
        <title>Draft Genome Sequence of Desulfosporosinus fructosivorans Strain 63.6F, Isolated from Marine Sediment in the Baltic Sea.</title>
        <authorList>
            <person name="Hausmann B."/>
            <person name="Vandieken V."/>
            <person name="Pjevac P."/>
            <person name="Schreck K."/>
            <person name="Herbold C.W."/>
            <person name="Loy A."/>
        </authorList>
    </citation>
    <scope>NUCLEOTIDE SEQUENCE [LARGE SCALE GENOMIC DNA]</scope>
    <source>
        <strain evidence="11 12">63.6F</strain>
    </source>
</reference>
<dbReference type="InterPro" id="IPR009057">
    <property type="entry name" value="Homeodomain-like_sf"/>
</dbReference>
<dbReference type="PANTHER" id="PTHR32071">
    <property type="entry name" value="TRANSCRIPTIONAL REGULATORY PROTEIN"/>
    <property type="match status" value="1"/>
</dbReference>
<keyword evidence="12" id="KW-1185">Reference proteome</keyword>
<dbReference type="OrthoDB" id="9803970at2"/>
<dbReference type="InterPro" id="IPR003593">
    <property type="entry name" value="AAA+_ATPase"/>
</dbReference>
<dbReference type="InterPro" id="IPR000700">
    <property type="entry name" value="PAS-assoc_C"/>
</dbReference>
<dbReference type="Pfam" id="PF00158">
    <property type="entry name" value="Sigma54_activat"/>
    <property type="match status" value="1"/>
</dbReference>
<evidence type="ECO:0000256" key="7">
    <source>
        <dbReference type="SAM" id="Coils"/>
    </source>
</evidence>
<evidence type="ECO:0000256" key="6">
    <source>
        <dbReference type="ARBA" id="ARBA00029500"/>
    </source>
</evidence>
<dbReference type="InterPro" id="IPR002078">
    <property type="entry name" value="Sigma_54_int"/>
</dbReference>
<dbReference type="Gene3D" id="1.10.8.60">
    <property type="match status" value="1"/>
</dbReference>
<dbReference type="GO" id="GO:0003677">
    <property type="term" value="F:DNA binding"/>
    <property type="evidence" value="ECO:0007669"/>
    <property type="project" value="UniProtKB-KW"/>
</dbReference>
<proteinExistence type="predicted"/>
<dbReference type="InterPro" id="IPR013767">
    <property type="entry name" value="PAS_fold"/>
</dbReference>
<evidence type="ECO:0000256" key="5">
    <source>
        <dbReference type="ARBA" id="ARBA00023163"/>
    </source>
</evidence>
<dbReference type="InterPro" id="IPR027417">
    <property type="entry name" value="P-loop_NTPase"/>
</dbReference>
<evidence type="ECO:0000259" key="9">
    <source>
        <dbReference type="PROSITE" id="PS50112"/>
    </source>
</evidence>
<dbReference type="PROSITE" id="PS50112">
    <property type="entry name" value="PAS"/>
    <property type="match status" value="1"/>
</dbReference>
<accession>A0A4Z0R4H9</accession>
<dbReference type="PROSITE" id="PS50113">
    <property type="entry name" value="PAC"/>
    <property type="match status" value="1"/>
</dbReference>
<dbReference type="SMART" id="SM00382">
    <property type="entry name" value="AAA"/>
    <property type="match status" value="1"/>
</dbReference>
<keyword evidence="2" id="KW-0058">Aromatic hydrocarbons catabolism</keyword>
<evidence type="ECO:0000259" key="8">
    <source>
        <dbReference type="PROSITE" id="PS50045"/>
    </source>
</evidence>
<dbReference type="FunFam" id="3.40.50.300:FF:000006">
    <property type="entry name" value="DNA-binding transcriptional regulator NtrC"/>
    <property type="match status" value="1"/>
</dbReference>
<dbReference type="CDD" id="cd00009">
    <property type="entry name" value="AAA"/>
    <property type="match status" value="1"/>
</dbReference>
<evidence type="ECO:0000256" key="1">
    <source>
        <dbReference type="ARBA" id="ARBA00022741"/>
    </source>
</evidence>
<keyword evidence="5" id="KW-0804">Transcription</keyword>
<feature type="domain" description="Sigma-54 factor interaction" evidence="8">
    <location>
        <begin position="259"/>
        <end position="488"/>
    </location>
</feature>
<dbReference type="InterPro" id="IPR025944">
    <property type="entry name" value="Sigma_54_int_dom_CS"/>
</dbReference>
<evidence type="ECO:0000256" key="4">
    <source>
        <dbReference type="ARBA" id="ARBA00023015"/>
    </source>
</evidence>
<dbReference type="InterPro" id="IPR000014">
    <property type="entry name" value="PAS"/>
</dbReference>
<keyword evidence="4" id="KW-0805">Transcription regulation</keyword>
<dbReference type="Pfam" id="PF25601">
    <property type="entry name" value="AAA_lid_14"/>
    <property type="match status" value="1"/>
</dbReference>
<dbReference type="Pfam" id="PF00989">
    <property type="entry name" value="PAS"/>
    <property type="match status" value="1"/>
</dbReference>